<name>A0A062UMW5_9PROT</name>
<dbReference type="STRING" id="1280947.HY30_04710"/>
<keyword evidence="4" id="KW-1185">Reference proteome</keyword>
<protein>
    <submittedName>
        <fullName evidence="3">Uncharacterized protein</fullName>
    </submittedName>
</protein>
<keyword evidence="2" id="KW-0732">Signal</keyword>
<comment type="caution">
    <text evidence="3">The sequence shown here is derived from an EMBL/GenBank/DDBJ whole genome shotgun (WGS) entry which is preliminary data.</text>
</comment>
<dbReference type="AlphaFoldDB" id="A0A062UMW5"/>
<dbReference type="EMBL" id="AWFG01000030">
    <property type="protein sequence ID" value="KCZ57475.1"/>
    <property type="molecule type" value="Genomic_DNA"/>
</dbReference>
<proteinExistence type="predicted"/>
<feature type="chain" id="PRO_5005406164" evidence="2">
    <location>
        <begin position="21"/>
        <end position="587"/>
    </location>
</feature>
<evidence type="ECO:0000313" key="4">
    <source>
        <dbReference type="Proteomes" id="UP000027190"/>
    </source>
</evidence>
<sequence>MTRLPFILMLSLCLVPQGLAVEPDAGAPDQASRESDLSSNLELFVQGAIREGILTPKGSASSEADEPEVGSGHQPAQLVNKHRPAAFASEPTHDACDARDAFDFTGYKDITEYQQVYTAREAVGREGADGPVASTGYALAKTYMALGLYSEAQMVLKLTPGAQATALGKLADLMENRRAPDVGFFAQMVSCEPDTAIWLAAAELVSGREAGAARLQGSLSGFRKLPFRLRADVTLLSVPKLEERGDSGLSKKLIADFNEEDFNNSPQLQFARALIEMDGGSPEARKTVASFLRKPQFQEDALAAMQRHGVPVDPAYEEVLLGDLMQKFGYISSDNELVASLQYALRELSARSSYKPLIKLAALPALQNPEAQAEVKRQLVASLRRDLESNETVRNLAAIDVMIEAPDFLATEPDRNALYSLASARAVQLGFADLAGKLSKGVSMTDDVAAETAELAFRRRDYDTVFALATKYIGDPSLNLLAARSAIRTHAPERLRVYEDRLEIAPDVILALIEDDATAGDWIVSEWVYTAARMLTGDEHKRRVALVAELRQAARKGPVTQPKVSVAQAPAIFNRASASPAPVGGGN</sequence>
<gene>
    <name evidence="3" type="ORF">HY30_04710</name>
</gene>
<reference evidence="3 4" key="1">
    <citation type="journal article" date="2014" name="Antonie Van Leeuwenhoek">
        <title>Hyphomonas beringensis sp. nov. and Hyphomonas chukchiensis sp. nov., isolated from surface seawater of the Bering Sea and Chukchi Sea.</title>
        <authorList>
            <person name="Li C."/>
            <person name="Lai Q."/>
            <person name="Li G."/>
            <person name="Dong C."/>
            <person name="Wang J."/>
            <person name="Liao Y."/>
            <person name="Shao Z."/>
        </authorList>
    </citation>
    <scope>NUCLEOTIDE SEQUENCE [LARGE SCALE GENOMIC DNA]</scope>
    <source>
        <strain evidence="3 4">BH-BN04-4</strain>
    </source>
</reference>
<dbReference type="Proteomes" id="UP000027190">
    <property type="component" value="Unassembled WGS sequence"/>
</dbReference>
<feature type="region of interest" description="Disordered" evidence="1">
    <location>
        <begin position="57"/>
        <end position="76"/>
    </location>
</feature>
<dbReference type="eggNOG" id="COG3118">
    <property type="taxonomic scope" value="Bacteria"/>
</dbReference>
<organism evidence="3 4">
    <name type="scientific">Hyphomonas chukchiensis</name>
    <dbReference type="NCBI Taxonomy" id="1280947"/>
    <lineage>
        <taxon>Bacteria</taxon>
        <taxon>Pseudomonadati</taxon>
        <taxon>Pseudomonadota</taxon>
        <taxon>Alphaproteobacteria</taxon>
        <taxon>Hyphomonadales</taxon>
        <taxon>Hyphomonadaceae</taxon>
        <taxon>Hyphomonas</taxon>
    </lineage>
</organism>
<dbReference type="RefSeq" id="WP_034740084.1">
    <property type="nucleotide sequence ID" value="NZ_AWFG01000030.1"/>
</dbReference>
<evidence type="ECO:0000256" key="1">
    <source>
        <dbReference type="SAM" id="MobiDB-lite"/>
    </source>
</evidence>
<evidence type="ECO:0000313" key="3">
    <source>
        <dbReference type="EMBL" id="KCZ57475.1"/>
    </source>
</evidence>
<dbReference type="PATRIC" id="fig|1280947.3.peg.2126"/>
<dbReference type="OrthoDB" id="7617045at2"/>
<feature type="signal peptide" evidence="2">
    <location>
        <begin position="1"/>
        <end position="20"/>
    </location>
</feature>
<evidence type="ECO:0000256" key="2">
    <source>
        <dbReference type="SAM" id="SignalP"/>
    </source>
</evidence>
<accession>A0A062UMW5</accession>